<dbReference type="Proteomes" id="UP000027265">
    <property type="component" value="Unassembled WGS sequence"/>
</dbReference>
<evidence type="ECO:0000256" key="1">
    <source>
        <dbReference type="SAM" id="MobiDB-lite"/>
    </source>
</evidence>
<accession>A0A067P3T7</accession>
<evidence type="ECO:0000313" key="2">
    <source>
        <dbReference type="EMBL" id="KDQ49573.1"/>
    </source>
</evidence>
<evidence type="ECO:0000313" key="3">
    <source>
        <dbReference type="Proteomes" id="UP000027265"/>
    </source>
</evidence>
<dbReference type="InParanoid" id="A0A067P3T7"/>
<feature type="region of interest" description="Disordered" evidence="1">
    <location>
        <begin position="757"/>
        <end position="790"/>
    </location>
</feature>
<feature type="compositionally biased region" description="Low complexity" evidence="1">
    <location>
        <begin position="391"/>
        <end position="405"/>
    </location>
</feature>
<name>A0A067P3T7_9AGAM</name>
<keyword evidence="3" id="KW-1185">Reference proteome</keyword>
<dbReference type="EMBL" id="KL197780">
    <property type="protein sequence ID" value="KDQ49573.1"/>
    <property type="molecule type" value="Genomic_DNA"/>
</dbReference>
<reference evidence="3" key="1">
    <citation type="journal article" date="2014" name="Proc. Natl. Acad. Sci. U.S.A.">
        <title>Extensive sampling of basidiomycete genomes demonstrates inadequacy of the white-rot/brown-rot paradigm for wood decay fungi.</title>
        <authorList>
            <person name="Riley R."/>
            <person name="Salamov A.A."/>
            <person name="Brown D.W."/>
            <person name="Nagy L.G."/>
            <person name="Floudas D."/>
            <person name="Held B.W."/>
            <person name="Levasseur A."/>
            <person name="Lombard V."/>
            <person name="Morin E."/>
            <person name="Otillar R."/>
            <person name="Lindquist E.A."/>
            <person name="Sun H."/>
            <person name="LaButti K.M."/>
            <person name="Schmutz J."/>
            <person name="Jabbour D."/>
            <person name="Luo H."/>
            <person name="Baker S.E."/>
            <person name="Pisabarro A.G."/>
            <person name="Walton J.D."/>
            <person name="Blanchette R.A."/>
            <person name="Henrissat B."/>
            <person name="Martin F."/>
            <person name="Cullen D."/>
            <person name="Hibbett D.S."/>
            <person name="Grigoriev I.V."/>
        </authorList>
    </citation>
    <scope>NUCLEOTIDE SEQUENCE [LARGE SCALE GENOMIC DNA]</scope>
    <source>
        <strain evidence="3">MUCL 33604</strain>
    </source>
</reference>
<dbReference type="HOGENOM" id="CLU_018452_0_0_1"/>
<sequence>MDGYYYGSSSLGDALTDQYSLPPSNDLTNLLYAPIPAFVSNDDRRLLEELEGDAPVRSYRLYFLCDSLIGFSHYEDHDWTPRILAHILEGNNDDLDVWLWVDGDETWVEEQVSRQEFFLPDWECFDGWMTDQFRQDATVALRRRWRLTSSSSPHDSKHQKAVTSDNMHVDGQDLAHPDILFGALVAHLSHIDDESISYISQRLADIFTIEMWDTCNKYLMKHLTPEPPNLGYLPWINSYPDWCRDDLHESLSYGYYGKLRESVTCYLSTSTSSSSTGTNSRTLFGAVVWVVSETRDWVGDVYRLNYWFKMVSESVNCFPGLPEIKMTLTMALLYQQITESRVICSKSHDVPIFDLYVSVMAFLNELEVLESLEECVDYWGWKCVLCHTESLGSSSNTKDSSLTSSREPSLESDPQASNVPPFTQPTAPNPPSPVAPSQSVINPTFYATGIRHESSAFGGLSLLVWASNSVTYLSAPLGGRENVTLQASVNAVDEVYSILPTQDDQNHPMDFSEDLSFPWTDLGLAIDGTSAATHLPVSNNLIIPGLGDAVGRISAVLRDPRLSFADRQALLNEVQQELIDVASLNNLFISVPTVGHLTLGNVRLSEIVPTGFSFEPMNEDVPLAEKNQAIQHDVPPVEISEEGMTLVMNDVAAAPSPRTGEKMKAKKVNTIKLYLRMKLEEIRANPPGGGVPRSTLPQLVKKCRYEFVNWPKDVPVPIPSENKGIMGLRAKQINSLYRAVTRQDEARQLMFQPIGSGALEEQSMEERAERIGSGALEEQSMEERAERIGAGGEMLRMQVLTQEDFLTSASINSDQ</sequence>
<gene>
    <name evidence="2" type="ORF">JAAARDRAFT_200734</name>
</gene>
<protein>
    <submittedName>
        <fullName evidence="2">Uncharacterized protein</fullName>
    </submittedName>
</protein>
<proteinExistence type="predicted"/>
<feature type="region of interest" description="Disordered" evidence="1">
    <location>
        <begin position="391"/>
        <end position="438"/>
    </location>
</feature>
<organism evidence="2 3">
    <name type="scientific">Jaapia argillacea MUCL 33604</name>
    <dbReference type="NCBI Taxonomy" id="933084"/>
    <lineage>
        <taxon>Eukaryota</taxon>
        <taxon>Fungi</taxon>
        <taxon>Dikarya</taxon>
        <taxon>Basidiomycota</taxon>
        <taxon>Agaricomycotina</taxon>
        <taxon>Agaricomycetes</taxon>
        <taxon>Agaricomycetidae</taxon>
        <taxon>Jaapiales</taxon>
        <taxon>Jaapiaceae</taxon>
        <taxon>Jaapia</taxon>
    </lineage>
</organism>
<dbReference type="OrthoDB" id="2686862at2759"/>
<dbReference type="AlphaFoldDB" id="A0A067P3T7"/>